<organism evidence="3 4">
    <name type="scientific">Geodermatophilus obscurus</name>
    <dbReference type="NCBI Taxonomy" id="1861"/>
    <lineage>
        <taxon>Bacteria</taxon>
        <taxon>Bacillati</taxon>
        <taxon>Actinomycetota</taxon>
        <taxon>Actinomycetes</taxon>
        <taxon>Geodermatophilales</taxon>
        <taxon>Geodermatophilaceae</taxon>
        <taxon>Geodermatophilus</taxon>
    </lineage>
</organism>
<name>A0A1I5FS23_9ACTN</name>
<dbReference type="GO" id="GO:0016020">
    <property type="term" value="C:membrane"/>
    <property type="evidence" value="ECO:0007669"/>
    <property type="project" value="TreeGrafter"/>
</dbReference>
<dbReference type="PANTHER" id="PTHR43798">
    <property type="entry name" value="MONOACYLGLYCEROL LIPASE"/>
    <property type="match status" value="1"/>
</dbReference>
<dbReference type="PRINTS" id="PR00412">
    <property type="entry name" value="EPOXHYDRLASE"/>
</dbReference>
<dbReference type="GO" id="GO:0016787">
    <property type="term" value="F:hydrolase activity"/>
    <property type="evidence" value="ECO:0007669"/>
    <property type="project" value="UniProtKB-KW"/>
</dbReference>
<dbReference type="InterPro" id="IPR000639">
    <property type="entry name" value="Epox_hydrolase-like"/>
</dbReference>
<evidence type="ECO:0000313" key="4">
    <source>
        <dbReference type="Proteomes" id="UP000183642"/>
    </source>
</evidence>
<dbReference type="InterPro" id="IPR029058">
    <property type="entry name" value="AB_hydrolase_fold"/>
</dbReference>
<proteinExistence type="predicted"/>
<protein>
    <submittedName>
        <fullName evidence="3">Pimeloyl-ACP methyl ester carboxylesterase</fullName>
    </submittedName>
</protein>
<dbReference type="PRINTS" id="PR00111">
    <property type="entry name" value="ABHYDROLASE"/>
</dbReference>
<dbReference type="PANTHER" id="PTHR43798:SF31">
    <property type="entry name" value="AB HYDROLASE SUPERFAMILY PROTEIN YCLE"/>
    <property type="match status" value="1"/>
</dbReference>
<sequence>MHRGADGAVLHSAVFGREDGPTLLVLAGGAAAHPRYLGDLAGLGERYRLVVPHLRGVGRSAEAPPTSRWDQADDLDRLRASLGLTRCAVVAHSAGTRLAIAFAARYPQRTSALVLVAPPAEYLVDVPSDVPALVAAHAGEPAVAAAVEALQAGPDLTDDDTFTAWRLRAAPLGYARWDATTQAHARGMRYSLAAARAFMAGETPADLGERLRAVTAPTLVVAGAQDASAGGAPVLAVAGLFPRGESAVVEGSGHFPWVERPDAFRAVVDPFVARTVHPPV</sequence>
<reference evidence="4" key="1">
    <citation type="submission" date="2016-10" db="EMBL/GenBank/DDBJ databases">
        <authorList>
            <person name="Varghese N."/>
            <person name="Submissions S."/>
        </authorList>
    </citation>
    <scope>NUCLEOTIDE SEQUENCE [LARGE SCALE GENOMIC DNA]</scope>
    <source>
        <strain evidence="4">DSM 43161</strain>
    </source>
</reference>
<dbReference type="Gene3D" id="3.40.50.1820">
    <property type="entry name" value="alpha/beta hydrolase"/>
    <property type="match status" value="1"/>
</dbReference>
<evidence type="ECO:0000259" key="2">
    <source>
        <dbReference type="Pfam" id="PF00561"/>
    </source>
</evidence>
<dbReference type="InterPro" id="IPR050266">
    <property type="entry name" value="AB_hydrolase_sf"/>
</dbReference>
<keyword evidence="1" id="KW-0378">Hydrolase</keyword>
<dbReference type="InterPro" id="IPR000073">
    <property type="entry name" value="AB_hydrolase_1"/>
</dbReference>
<accession>A0A1I5FS23</accession>
<evidence type="ECO:0000313" key="3">
    <source>
        <dbReference type="EMBL" id="SFO26557.1"/>
    </source>
</evidence>
<dbReference type="AlphaFoldDB" id="A0A1I5FS23"/>
<feature type="domain" description="AB hydrolase-1" evidence="2">
    <location>
        <begin position="21"/>
        <end position="260"/>
    </location>
</feature>
<dbReference type="Pfam" id="PF00561">
    <property type="entry name" value="Abhydrolase_1"/>
    <property type="match status" value="1"/>
</dbReference>
<keyword evidence="4" id="KW-1185">Reference proteome</keyword>
<dbReference type="EMBL" id="FOWE01000005">
    <property type="protein sequence ID" value="SFO26557.1"/>
    <property type="molecule type" value="Genomic_DNA"/>
</dbReference>
<dbReference type="RefSeq" id="WP_208976719.1">
    <property type="nucleotide sequence ID" value="NZ_FOWE01000005.1"/>
</dbReference>
<dbReference type="Proteomes" id="UP000183642">
    <property type="component" value="Unassembled WGS sequence"/>
</dbReference>
<evidence type="ECO:0000256" key="1">
    <source>
        <dbReference type="ARBA" id="ARBA00022801"/>
    </source>
</evidence>
<gene>
    <name evidence="3" type="ORF">SAMN05660359_02362</name>
</gene>
<dbReference type="SUPFAM" id="SSF53474">
    <property type="entry name" value="alpha/beta-Hydrolases"/>
    <property type="match status" value="1"/>
</dbReference>